<keyword evidence="2" id="KW-1185">Reference proteome</keyword>
<evidence type="ECO:0000313" key="2">
    <source>
        <dbReference type="Proteomes" id="UP001576780"/>
    </source>
</evidence>
<organism evidence="1 2">
    <name type="scientific">Floridaenema evergladense BLCC-F167</name>
    <dbReference type="NCBI Taxonomy" id="3153639"/>
    <lineage>
        <taxon>Bacteria</taxon>
        <taxon>Bacillati</taxon>
        <taxon>Cyanobacteriota</taxon>
        <taxon>Cyanophyceae</taxon>
        <taxon>Oscillatoriophycideae</taxon>
        <taxon>Aerosakkonematales</taxon>
        <taxon>Aerosakkonemataceae</taxon>
        <taxon>Floridanema</taxon>
        <taxon>Floridanema evergladense</taxon>
    </lineage>
</organism>
<comment type="caution">
    <text evidence="1">The sequence shown here is derived from an EMBL/GenBank/DDBJ whole genome shotgun (WGS) entry which is preliminary data.</text>
</comment>
<proteinExistence type="predicted"/>
<dbReference type="NCBIfam" id="NF041930">
    <property type="entry name" value="Xrt_dep_XDD3"/>
    <property type="match status" value="1"/>
</dbReference>
<sequence length="283" mass="29268">MNNHVASTLLKTFVATVGVISVTGQAANAGVLRNGTTINTFMECINDGIALVVGSSPAQNGWYYATDSSNDGSGGSVYEIYGMGIKETESSIMVALRANMPLTGNDTGGPADGNIGWGDMFFNFSGLNFMDAMNQGQMFGVRFAGTNDSRVSQVGLYSGVTATSVTAENSGYGSIDGYNSSMGSNASLGDLARDTNYFDRTRSLNAIASGTFITGLNFLTTTQLTTAGFDLNRFAGSQTIAFSIDKSSLPGASVPEPSAILGLTAIGASIFASKLGKRRAIGS</sequence>
<dbReference type="RefSeq" id="WP_413278674.1">
    <property type="nucleotide sequence ID" value="NZ_JBHFNT010000147.1"/>
</dbReference>
<gene>
    <name evidence="1" type="ORF">ACE1CA_17270</name>
</gene>
<name>A0ABV4WMH6_9CYAN</name>
<accession>A0ABV4WMH6</accession>
<dbReference type="EMBL" id="JBHFNT010000147">
    <property type="protein sequence ID" value="MFB2836286.1"/>
    <property type="molecule type" value="Genomic_DNA"/>
</dbReference>
<evidence type="ECO:0000313" key="1">
    <source>
        <dbReference type="EMBL" id="MFB2836286.1"/>
    </source>
</evidence>
<reference evidence="1 2" key="1">
    <citation type="submission" date="2024-09" db="EMBL/GenBank/DDBJ databases">
        <title>Floridaenema gen nov. (Aerosakkonemataceae, Aerosakkonematales ord. nov., Cyanobacteria) from benthic tropical and subtropical fresh waters, with the description of four new species.</title>
        <authorList>
            <person name="Moretto J.A."/>
            <person name="Berthold D.E."/>
            <person name="Lefler F.W."/>
            <person name="Huang I.-S."/>
            <person name="Laughinghouse H. IV."/>
        </authorList>
    </citation>
    <scope>NUCLEOTIDE SEQUENCE [LARGE SCALE GENOMIC DNA]</scope>
    <source>
        <strain evidence="1 2">BLCC-F167</strain>
    </source>
</reference>
<dbReference type="Proteomes" id="UP001576780">
    <property type="component" value="Unassembled WGS sequence"/>
</dbReference>
<protein>
    <submittedName>
        <fullName evidence="1">XDD3 family exosortase-dependent surface protein</fullName>
    </submittedName>
</protein>